<dbReference type="InterPro" id="IPR036390">
    <property type="entry name" value="WH_DNA-bd_sf"/>
</dbReference>
<dbReference type="Proteomes" id="UP001367508">
    <property type="component" value="Unassembled WGS sequence"/>
</dbReference>
<dbReference type="GO" id="GO:0006357">
    <property type="term" value="P:regulation of transcription by RNA polymerase II"/>
    <property type="evidence" value="ECO:0007669"/>
    <property type="project" value="TreeGrafter"/>
</dbReference>
<dbReference type="FunFam" id="1.10.10.10:FF:000057">
    <property type="entry name" value="Heat shock transcription factor 1"/>
    <property type="match status" value="1"/>
</dbReference>
<keyword evidence="3" id="KW-0805">Transcription regulation</keyword>
<feature type="region of interest" description="Disordered" evidence="9">
    <location>
        <begin position="23"/>
        <end position="42"/>
    </location>
</feature>
<protein>
    <recommendedName>
        <fullName evidence="10">HSF-type DNA-binding domain-containing protein</fullName>
    </recommendedName>
</protein>
<dbReference type="PROSITE" id="PS00434">
    <property type="entry name" value="HSF_DOMAIN"/>
    <property type="match status" value="1"/>
</dbReference>
<dbReference type="InterPro" id="IPR000232">
    <property type="entry name" value="HSF_DNA-bd"/>
</dbReference>
<evidence type="ECO:0000313" key="11">
    <source>
        <dbReference type="EMBL" id="KAK7345864.1"/>
    </source>
</evidence>
<dbReference type="SUPFAM" id="SSF46785">
    <property type="entry name" value="Winged helix' DNA-binding domain"/>
    <property type="match status" value="1"/>
</dbReference>
<accession>A0AAN9M464</accession>
<gene>
    <name evidence="11" type="ORF">VNO77_16477</name>
</gene>
<proteinExistence type="inferred from homology"/>
<comment type="caution">
    <text evidence="11">The sequence shown here is derived from an EMBL/GenBank/DDBJ whole genome shotgun (WGS) entry which is preliminary data.</text>
</comment>
<name>A0AAN9M464_CANGL</name>
<evidence type="ECO:0000256" key="9">
    <source>
        <dbReference type="SAM" id="MobiDB-lite"/>
    </source>
</evidence>
<evidence type="ECO:0000256" key="6">
    <source>
        <dbReference type="ARBA" id="ARBA00023163"/>
    </source>
</evidence>
<dbReference type="Pfam" id="PF00447">
    <property type="entry name" value="HSF_DNA-bind"/>
    <property type="match status" value="1"/>
</dbReference>
<feature type="domain" description="HSF-type DNA-binding" evidence="10">
    <location>
        <begin position="85"/>
        <end position="109"/>
    </location>
</feature>
<evidence type="ECO:0000256" key="1">
    <source>
        <dbReference type="ARBA" id="ARBA00004123"/>
    </source>
</evidence>
<dbReference type="GO" id="GO:0000978">
    <property type="term" value="F:RNA polymerase II cis-regulatory region sequence-specific DNA binding"/>
    <property type="evidence" value="ECO:0007669"/>
    <property type="project" value="TreeGrafter"/>
</dbReference>
<evidence type="ECO:0000256" key="4">
    <source>
        <dbReference type="ARBA" id="ARBA00023016"/>
    </source>
</evidence>
<dbReference type="PANTHER" id="PTHR10015">
    <property type="entry name" value="HEAT SHOCK TRANSCRIPTION FACTOR"/>
    <property type="match status" value="1"/>
</dbReference>
<evidence type="ECO:0000313" key="12">
    <source>
        <dbReference type="Proteomes" id="UP001367508"/>
    </source>
</evidence>
<keyword evidence="5" id="KW-0238">DNA-binding</keyword>
<dbReference type="Gene3D" id="1.10.10.10">
    <property type="entry name" value="Winged helix-like DNA-binding domain superfamily/Winged helix DNA-binding domain"/>
    <property type="match status" value="1"/>
</dbReference>
<sequence>MNYTYPVREEYIEASSSSYESSGEYVATIPPPQPMERLHDTGPPPFLTKTFDVVDDPTTNHVVSWSKDGTSFVVWDPHAFSTVLLPRYFKHNNFSSFVRQLNTYGFRKIDPERWEFANEGFKRGHRQLLRNIRRRKGPCQVTQGKKCVEVGDCGVDEEIDRLRHDKRVLMMELVNLRQQQQNTRMCILEMEQRLQGTEIKQQQMMEFLARAIRNPSFIHQLFQQNKRNELEEALTKKRRRQIEVGESSSEGEGRRTVKVEQLEFGDCEFGVSELEMLALEMQGFGKGRIEKEAPESQDKLHRELDEQFWEEVLFGDKFEGRLDIPTAKDKDEAVNILANQFGCLDSSCLLMLGQECFVVIALIIYLKVPFLNSPSYTYVFICVVHHINSDVSLLVVIHNHSMGLQNVTLDWVGAEACSHWGVMVVSGYWLISSFNDKKSEYTQFCVLCGDFENGDVCPSLQIANNSCSNFLLKFNRNEDVDMSINDKTGQRLNGTEFMEYFEWYSGKRRLGGTQANLGPITRIVNHLQSRGL</sequence>
<dbReference type="SMART" id="SM00415">
    <property type="entry name" value="HSF"/>
    <property type="match status" value="1"/>
</dbReference>
<evidence type="ECO:0000256" key="3">
    <source>
        <dbReference type="ARBA" id="ARBA00023015"/>
    </source>
</evidence>
<evidence type="ECO:0000259" key="10">
    <source>
        <dbReference type="PROSITE" id="PS00434"/>
    </source>
</evidence>
<dbReference type="GO" id="GO:0003700">
    <property type="term" value="F:DNA-binding transcription factor activity"/>
    <property type="evidence" value="ECO:0007669"/>
    <property type="project" value="InterPro"/>
</dbReference>
<comment type="subcellular location">
    <subcellularLocation>
        <location evidence="1">Nucleus</location>
    </subcellularLocation>
</comment>
<dbReference type="GO" id="GO:0005634">
    <property type="term" value="C:nucleus"/>
    <property type="evidence" value="ECO:0007669"/>
    <property type="project" value="UniProtKB-SubCell"/>
</dbReference>
<keyword evidence="2" id="KW-0597">Phosphoprotein</keyword>
<keyword evidence="7" id="KW-0539">Nucleus</keyword>
<keyword evidence="6" id="KW-0804">Transcription</keyword>
<comment type="similarity">
    <text evidence="8">Belongs to the HSF family. Class A subfamily.</text>
</comment>
<keyword evidence="4" id="KW-0346">Stress response</keyword>
<dbReference type="PRINTS" id="PR00056">
    <property type="entry name" value="HSFDOMAIN"/>
</dbReference>
<dbReference type="AlphaFoldDB" id="A0AAN9M464"/>
<dbReference type="EMBL" id="JAYMYQ010000003">
    <property type="protein sequence ID" value="KAK7345864.1"/>
    <property type="molecule type" value="Genomic_DNA"/>
</dbReference>
<evidence type="ECO:0000256" key="8">
    <source>
        <dbReference type="ARBA" id="ARBA00061350"/>
    </source>
</evidence>
<keyword evidence="12" id="KW-1185">Reference proteome</keyword>
<reference evidence="11 12" key="1">
    <citation type="submission" date="2024-01" db="EMBL/GenBank/DDBJ databases">
        <title>The genomes of 5 underutilized Papilionoideae crops provide insights into root nodulation and disease resistanc.</title>
        <authorList>
            <person name="Jiang F."/>
        </authorList>
    </citation>
    <scope>NUCLEOTIDE SEQUENCE [LARGE SCALE GENOMIC DNA]</scope>
    <source>
        <strain evidence="11">LVBAO_FW01</strain>
        <tissue evidence="11">Leaves</tissue>
    </source>
</reference>
<evidence type="ECO:0000256" key="7">
    <source>
        <dbReference type="ARBA" id="ARBA00023242"/>
    </source>
</evidence>
<dbReference type="InterPro" id="IPR036388">
    <property type="entry name" value="WH-like_DNA-bd_sf"/>
</dbReference>
<evidence type="ECO:0000256" key="5">
    <source>
        <dbReference type="ARBA" id="ARBA00023125"/>
    </source>
</evidence>
<organism evidence="11 12">
    <name type="scientific">Canavalia gladiata</name>
    <name type="common">Sword bean</name>
    <name type="synonym">Dolichos gladiatus</name>
    <dbReference type="NCBI Taxonomy" id="3824"/>
    <lineage>
        <taxon>Eukaryota</taxon>
        <taxon>Viridiplantae</taxon>
        <taxon>Streptophyta</taxon>
        <taxon>Embryophyta</taxon>
        <taxon>Tracheophyta</taxon>
        <taxon>Spermatophyta</taxon>
        <taxon>Magnoliopsida</taxon>
        <taxon>eudicotyledons</taxon>
        <taxon>Gunneridae</taxon>
        <taxon>Pentapetalae</taxon>
        <taxon>rosids</taxon>
        <taxon>fabids</taxon>
        <taxon>Fabales</taxon>
        <taxon>Fabaceae</taxon>
        <taxon>Papilionoideae</taxon>
        <taxon>50 kb inversion clade</taxon>
        <taxon>NPAAA clade</taxon>
        <taxon>indigoferoid/millettioid clade</taxon>
        <taxon>Phaseoleae</taxon>
        <taxon>Canavalia</taxon>
    </lineage>
</organism>
<evidence type="ECO:0000256" key="2">
    <source>
        <dbReference type="ARBA" id="ARBA00022553"/>
    </source>
</evidence>
<dbReference type="GO" id="GO:0034605">
    <property type="term" value="P:cellular response to heat"/>
    <property type="evidence" value="ECO:0007669"/>
    <property type="project" value="TreeGrafter"/>
</dbReference>
<dbReference type="PANTHER" id="PTHR10015:SF322">
    <property type="entry name" value="HEAT STRESS TRANSCRIPTION FACTOR A-7A"/>
    <property type="match status" value="1"/>
</dbReference>